<reference evidence="1 3" key="1">
    <citation type="submission" date="2018-06" db="EMBL/GenBank/DDBJ databases">
        <authorList>
            <consortium name="Pathogen Informatics"/>
            <person name="Doyle S."/>
        </authorList>
    </citation>
    <scope>NUCLEOTIDE SEQUENCE [LARGE SCALE GENOMIC DNA]</scope>
    <source>
        <strain evidence="1 3">NCTC13160</strain>
    </source>
</reference>
<gene>
    <name evidence="1" type="ORF">NCTC13160_00052</name>
    <name evidence="2" type="ORF">PPN31119_03273</name>
</gene>
<proteinExistence type="predicted"/>
<protein>
    <submittedName>
        <fullName evidence="1">Uncharacterized protein</fullName>
    </submittedName>
</protein>
<reference evidence="2 4" key="2">
    <citation type="submission" date="2019-08" db="EMBL/GenBank/DDBJ databases">
        <authorList>
            <person name="Peeters C."/>
        </authorList>
    </citation>
    <scope>NUCLEOTIDE SEQUENCE [LARGE SCALE GENOMIC DNA]</scope>
    <source>
        <strain evidence="2 4">LMG 31119</strain>
    </source>
</reference>
<evidence type="ECO:0000313" key="2">
    <source>
        <dbReference type="EMBL" id="VVE69374.1"/>
    </source>
</evidence>
<dbReference type="Proteomes" id="UP000361468">
    <property type="component" value="Unassembled WGS sequence"/>
</dbReference>
<dbReference type="EMBL" id="CABPSO010000010">
    <property type="protein sequence ID" value="VVE69374.1"/>
    <property type="molecule type" value="Genomic_DNA"/>
</dbReference>
<accession>A0A378YAQ8</accession>
<keyword evidence="4" id="KW-1185">Reference proteome</keyword>
<dbReference type="EMBL" id="UGSG01000001">
    <property type="protein sequence ID" value="SUA73928.1"/>
    <property type="molecule type" value="Genomic_DNA"/>
</dbReference>
<dbReference type="AlphaFoldDB" id="A0A378YAQ8"/>
<name>A0A378YAQ8_9BURK</name>
<dbReference type="Proteomes" id="UP000254573">
    <property type="component" value="Unassembled WGS sequence"/>
</dbReference>
<evidence type="ECO:0000313" key="4">
    <source>
        <dbReference type="Proteomes" id="UP000361468"/>
    </source>
</evidence>
<evidence type="ECO:0000313" key="3">
    <source>
        <dbReference type="Proteomes" id="UP000254573"/>
    </source>
</evidence>
<evidence type="ECO:0000313" key="1">
    <source>
        <dbReference type="EMBL" id="SUA73928.1"/>
    </source>
</evidence>
<sequence>MARSRGKDIGMGRLSEAVIRRLTRLHQKAGGNAADAPAVRRPPDVAKCEGYFLWSARQAGFIGRHDGALSGGGRQFVACTGQAKRYASVEQARAAGDGVVGDVLVMYGYAANGPLYIVGR</sequence>
<organism evidence="1 3">
    <name type="scientific">Pandoraea pnomenusa</name>
    <dbReference type="NCBI Taxonomy" id="93220"/>
    <lineage>
        <taxon>Bacteria</taxon>
        <taxon>Pseudomonadati</taxon>
        <taxon>Pseudomonadota</taxon>
        <taxon>Betaproteobacteria</taxon>
        <taxon>Burkholderiales</taxon>
        <taxon>Burkholderiaceae</taxon>
        <taxon>Pandoraea</taxon>
    </lineage>
</organism>